<name>A0AA95J801_9VIRU</name>
<dbReference type="EMBL" id="ON887157">
    <property type="protein sequence ID" value="WBR14881.1"/>
    <property type="molecule type" value="Genomic_DNA"/>
</dbReference>
<proteinExistence type="predicted"/>
<organism evidence="1 2">
    <name type="scientific">Pandoravirus kuranda</name>
    <dbReference type="NCBI Taxonomy" id="3019033"/>
    <lineage>
        <taxon>Viruses</taxon>
        <taxon>Pandoravirus</taxon>
    </lineage>
</organism>
<sequence length="467" mass="51124">MTTDNRDNLAAASCPWEALPAEMRRKAIFDWTSDRDLGSCLLASGSFHVLTAHDLDARQYAYATIQGMCCAGDIKGLEYVLRHRPPRDAIDWPLCLYEAEALGHADTVAWILRHAPAPPHAALWDLLPTLFAGVGNDLMARRFFAFACAFVNTTDARDGARAEGASARMRAMLSHASDAEIEAALQKTRSSGVPCDLIVAWLRVAPPLPLPPREKPDPQRVSDIVRLDADRHWCRSVGDHEQADTLQNKLTDAFRPSIVDALVDSDRIEEAVSLVANKDTLARTPVPATSKMFMRVVKTCAARGRLPLVEIVMNSLCDPAAPSDLNPWAFKIVREAARGGHLSALEYAHKRWAFVVYDEGTLARAVAGGHLDCVRWLCARGFACDEQAIWCRVRCAKVSALTLALVTRRRDMLDAMIGANGIARAARDAFESAIAAGDMRSARTVRSMWPMVTTPACALGKIFTIGP</sequence>
<evidence type="ECO:0000313" key="1">
    <source>
        <dbReference type="EMBL" id="WBR14881.1"/>
    </source>
</evidence>
<evidence type="ECO:0000313" key="2">
    <source>
        <dbReference type="Proteomes" id="UP001185135"/>
    </source>
</evidence>
<dbReference type="InterPro" id="IPR036770">
    <property type="entry name" value="Ankyrin_rpt-contain_sf"/>
</dbReference>
<dbReference type="Proteomes" id="UP001185135">
    <property type="component" value="Segment"/>
</dbReference>
<protein>
    <submittedName>
        <fullName evidence="1">Ankyrin repeat protein</fullName>
    </submittedName>
</protein>
<dbReference type="Gene3D" id="1.25.40.20">
    <property type="entry name" value="Ankyrin repeat-containing domain"/>
    <property type="match status" value="1"/>
</dbReference>
<accession>A0AA95J801</accession>
<reference evidence="1" key="1">
    <citation type="submission" date="2022-06" db="EMBL/GenBank/DDBJ databases">
        <authorList>
            <person name="Legendre M."/>
            <person name="Claverie J.-M."/>
            <person name="Alempic J.-M."/>
            <person name="Abergel C."/>
        </authorList>
    </citation>
    <scope>NUCLEOTIDE SEQUENCE</scope>
    <source>
        <strain evidence="1">Kuranda</strain>
    </source>
</reference>
<gene>
    <name evidence="1" type="ORF">pkur_cds_707</name>
</gene>